<dbReference type="EMBL" id="JANBUJ010000630">
    <property type="protein sequence ID" value="KAJ2770922.1"/>
    <property type="molecule type" value="Genomic_DNA"/>
</dbReference>
<name>A0ACC1K0J0_9FUNG</name>
<keyword evidence="2" id="KW-1185">Reference proteome</keyword>
<sequence length="181" mass="18818">MAVEQAVERTWYRPFSGCIVCTTGFDYDVREEMSRLVTTATPRDSCTTASVFGQHAGGCPPGDFGDLPVLVGGGGTYSGMLTPTCTHLVAQSPTGQKYKFAKQWGVRVVTFGWFLDSLRTGYRQEEAEYAHGGAASAARKTASAGALPGPATASLAGPRGSAPCLARAPSSGSEGADAQKT</sequence>
<feature type="non-terminal residue" evidence="1">
    <location>
        <position position="181"/>
    </location>
</feature>
<protein>
    <submittedName>
        <fullName evidence="1">Uncharacterized protein</fullName>
    </submittedName>
</protein>
<dbReference type="Proteomes" id="UP001140234">
    <property type="component" value="Unassembled WGS sequence"/>
</dbReference>
<gene>
    <name evidence="1" type="ORF">IWQ57_002438</name>
</gene>
<reference evidence="1" key="1">
    <citation type="submission" date="2022-07" db="EMBL/GenBank/DDBJ databases">
        <title>Phylogenomic reconstructions and comparative analyses of Kickxellomycotina fungi.</title>
        <authorList>
            <person name="Reynolds N.K."/>
            <person name="Stajich J.E."/>
            <person name="Barry K."/>
            <person name="Grigoriev I.V."/>
            <person name="Crous P."/>
            <person name="Smith M.E."/>
        </authorList>
    </citation>
    <scope>NUCLEOTIDE SEQUENCE</scope>
    <source>
        <strain evidence="1">CBS 109366</strain>
    </source>
</reference>
<comment type="caution">
    <text evidence="1">The sequence shown here is derived from an EMBL/GenBank/DDBJ whole genome shotgun (WGS) entry which is preliminary data.</text>
</comment>
<accession>A0ACC1K0J0</accession>
<evidence type="ECO:0000313" key="1">
    <source>
        <dbReference type="EMBL" id="KAJ2770922.1"/>
    </source>
</evidence>
<organism evidence="1 2">
    <name type="scientific">Coemansia nantahalensis</name>
    <dbReference type="NCBI Taxonomy" id="2789366"/>
    <lineage>
        <taxon>Eukaryota</taxon>
        <taxon>Fungi</taxon>
        <taxon>Fungi incertae sedis</taxon>
        <taxon>Zoopagomycota</taxon>
        <taxon>Kickxellomycotina</taxon>
        <taxon>Kickxellomycetes</taxon>
        <taxon>Kickxellales</taxon>
        <taxon>Kickxellaceae</taxon>
        <taxon>Coemansia</taxon>
    </lineage>
</organism>
<evidence type="ECO:0000313" key="2">
    <source>
        <dbReference type="Proteomes" id="UP001140234"/>
    </source>
</evidence>
<proteinExistence type="predicted"/>